<organism evidence="4 5">
    <name type="scientific">Mucilaginibacter pocheonensis</name>
    <dbReference type="NCBI Taxonomy" id="398050"/>
    <lineage>
        <taxon>Bacteria</taxon>
        <taxon>Pseudomonadati</taxon>
        <taxon>Bacteroidota</taxon>
        <taxon>Sphingobacteriia</taxon>
        <taxon>Sphingobacteriales</taxon>
        <taxon>Sphingobacteriaceae</taxon>
        <taxon>Mucilaginibacter</taxon>
    </lineage>
</organism>
<feature type="domain" description="BT-3044-like C-terminal" evidence="3">
    <location>
        <begin position="178"/>
        <end position="289"/>
    </location>
</feature>
<evidence type="ECO:0000259" key="2">
    <source>
        <dbReference type="Pfam" id="PF08522"/>
    </source>
</evidence>
<dbReference type="Pfam" id="PF08522">
    <property type="entry name" value="BT_3987-like_N"/>
    <property type="match status" value="1"/>
</dbReference>
<proteinExistence type="predicted"/>
<protein>
    <recommendedName>
        <fullName evidence="6">DUF1735 domain-containing protein</fullName>
    </recommendedName>
</protein>
<name>A0ABU1TFY7_9SPHI</name>
<dbReference type="RefSeq" id="WP_310100142.1">
    <property type="nucleotide sequence ID" value="NZ_JAVDUU010000004.1"/>
</dbReference>
<feature type="signal peptide" evidence="1">
    <location>
        <begin position="1"/>
        <end position="21"/>
    </location>
</feature>
<evidence type="ECO:0008006" key="6">
    <source>
        <dbReference type="Google" id="ProtNLM"/>
    </source>
</evidence>
<feature type="domain" description="BT-3987-like N-terminal" evidence="2">
    <location>
        <begin position="69"/>
        <end position="167"/>
    </location>
</feature>
<dbReference type="Pfam" id="PF14274">
    <property type="entry name" value="BT_3044-like_C"/>
    <property type="match status" value="1"/>
</dbReference>
<sequence length="295" mass="31531">MKKNIFFKYLFLACASALVLAGCRKEPAADKAASDTQAGTSYIGFPGGLNQPLFFDPFTSIKTVDVFALKKDAGTSADLQKNSTVILTSIPAAITAYNDANDTEFELLPASLYTIGGSGVSANANGNLTFSFTNGEFQKFFTIKLNGSKWDLTKKYAVAYKITNADGLTVHAASKDTLLAFFSVKNKYDGEYHSTGVFHHPVNGDRTIDRDKTLTTAGPTSVTTEIGDIGGSMTLTINEATNDVTVSGNVSATQPLIPVAGLTNTYDPATKTFHLNYQYQGSGGNRVVQEDIAHQ</sequence>
<evidence type="ECO:0000259" key="3">
    <source>
        <dbReference type="Pfam" id="PF14274"/>
    </source>
</evidence>
<keyword evidence="1" id="KW-0732">Signal</keyword>
<dbReference type="InterPro" id="IPR013728">
    <property type="entry name" value="BT_3987-like_N"/>
</dbReference>
<dbReference type="Proteomes" id="UP001247620">
    <property type="component" value="Unassembled WGS sequence"/>
</dbReference>
<dbReference type="EMBL" id="JAVDUU010000004">
    <property type="protein sequence ID" value="MDR6944316.1"/>
    <property type="molecule type" value="Genomic_DNA"/>
</dbReference>
<dbReference type="InterPro" id="IPR025371">
    <property type="entry name" value="BT_3044-like_C"/>
</dbReference>
<accession>A0ABU1TFY7</accession>
<comment type="caution">
    <text evidence="4">The sequence shown here is derived from an EMBL/GenBank/DDBJ whole genome shotgun (WGS) entry which is preliminary data.</text>
</comment>
<reference evidence="4 5" key="1">
    <citation type="submission" date="2023-07" db="EMBL/GenBank/DDBJ databases">
        <title>Sorghum-associated microbial communities from plants grown in Nebraska, USA.</title>
        <authorList>
            <person name="Schachtman D."/>
        </authorList>
    </citation>
    <scope>NUCLEOTIDE SEQUENCE [LARGE SCALE GENOMIC DNA]</scope>
    <source>
        <strain evidence="4 5">3262</strain>
    </source>
</reference>
<dbReference type="PROSITE" id="PS51257">
    <property type="entry name" value="PROKAR_LIPOPROTEIN"/>
    <property type="match status" value="1"/>
</dbReference>
<gene>
    <name evidence="4" type="ORF">J2W55_004176</name>
</gene>
<evidence type="ECO:0000313" key="5">
    <source>
        <dbReference type="Proteomes" id="UP001247620"/>
    </source>
</evidence>
<evidence type="ECO:0000256" key="1">
    <source>
        <dbReference type="SAM" id="SignalP"/>
    </source>
</evidence>
<keyword evidence="5" id="KW-1185">Reference proteome</keyword>
<feature type="chain" id="PRO_5046392475" description="DUF1735 domain-containing protein" evidence="1">
    <location>
        <begin position="22"/>
        <end position="295"/>
    </location>
</feature>
<dbReference type="Gene3D" id="2.60.40.1740">
    <property type="entry name" value="hypothetical protein (bacova_03559)"/>
    <property type="match status" value="1"/>
</dbReference>
<evidence type="ECO:0000313" key="4">
    <source>
        <dbReference type="EMBL" id="MDR6944316.1"/>
    </source>
</evidence>